<evidence type="ECO:0000259" key="1">
    <source>
        <dbReference type="Pfam" id="PF01593"/>
    </source>
</evidence>
<keyword evidence="3" id="KW-1185">Reference proteome</keyword>
<evidence type="ECO:0000313" key="3">
    <source>
        <dbReference type="Proteomes" id="UP000050501"/>
    </source>
</evidence>
<evidence type="ECO:0000313" key="2">
    <source>
        <dbReference type="EMBL" id="KPL75693.1"/>
    </source>
</evidence>
<dbReference type="PRINTS" id="PR00419">
    <property type="entry name" value="ADXRDTASE"/>
</dbReference>
<sequence>MTMKKQKIVIVGAGMAGLTAAAYLLKDGCDVLLLDKNDRCGGLLSTFNSNGFYFDSGPRAFVNSGIVKPILKDLGMEWEFLENKISIGVADQMLRFDSMDRIQDYQRMLTGLFPQNAQEIEKITAISSELSEYTRVLYEFDNPNFSDQMNDRKFIFRKLIPWTFKFLHALRKFEQFNIPMEAFIRRYTANASLSDVLLQHFFKHTPAYFALGYYYVYLDYFYPKGGTGVLADLLKNKVLEGGGEIRLNTRIAAVNPAEKTVTDADGQRYAYDDLIWAADLKTLYRSLNPAGLDAKVSAQIDTKTRQTLAAKGAESVFILFLAVNRPPEYFRARGGEHLFFTPSTQGLGETNQAERQKLLEAFEHTSKAEILDWAARFCELNTFEVSVPALRDPALAPEGQTGLMISFLTDYALIEKINAAGWYDEFKTALEERVVRIFSQTLYPGLAEDLLFKFSATPLTICQVAGSSEGAITGWSFETDVPVVNKLKDIPKSVLTPIPGVYQAGQWAYSPAGVPIAMLTGWYASQRILKDARKAGLIR</sequence>
<name>A0A0P6X0F4_9CHLR</name>
<dbReference type="Proteomes" id="UP000050501">
    <property type="component" value="Unassembled WGS sequence"/>
</dbReference>
<dbReference type="InterPro" id="IPR002937">
    <property type="entry name" value="Amino_oxidase"/>
</dbReference>
<proteinExistence type="predicted"/>
<gene>
    <name evidence="2" type="ORF">ADN01_17865</name>
</gene>
<reference evidence="2 3" key="1">
    <citation type="submission" date="2015-07" db="EMBL/GenBank/DDBJ databases">
        <title>Genome sequence of Levilinea saccharolytica DSM 16555.</title>
        <authorList>
            <person name="Hemp J."/>
            <person name="Ward L.M."/>
            <person name="Pace L.A."/>
            <person name="Fischer W.W."/>
        </authorList>
    </citation>
    <scope>NUCLEOTIDE SEQUENCE [LARGE SCALE GENOMIC DNA]</scope>
    <source>
        <strain evidence="2 3">KIBI-1</strain>
    </source>
</reference>
<dbReference type="Pfam" id="PF01593">
    <property type="entry name" value="Amino_oxidase"/>
    <property type="match status" value="1"/>
</dbReference>
<dbReference type="SUPFAM" id="SSF51905">
    <property type="entry name" value="FAD/NAD(P)-binding domain"/>
    <property type="match status" value="1"/>
</dbReference>
<dbReference type="STRING" id="229921.ADN01_17865"/>
<dbReference type="PANTHER" id="PTHR43734">
    <property type="entry name" value="PHYTOENE DESATURASE"/>
    <property type="match status" value="1"/>
</dbReference>
<accession>A0A0P6X0F4</accession>
<dbReference type="PANTHER" id="PTHR43734:SF1">
    <property type="entry name" value="PHYTOENE DESATURASE"/>
    <property type="match status" value="1"/>
</dbReference>
<dbReference type="EMBL" id="LGCM01000065">
    <property type="protein sequence ID" value="KPL75693.1"/>
    <property type="molecule type" value="Genomic_DNA"/>
</dbReference>
<feature type="domain" description="Amine oxidase" evidence="1">
    <location>
        <begin position="15"/>
        <end position="529"/>
    </location>
</feature>
<dbReference type="InterPro" id="IPR036188">
    <property type="entry name" value="FAD/NAD-bd_sf"/>
</dbReference>
<comment type="caution">
    <text evidence="2">The sequence shown here is derived from an EMBL/GenBank/DDBJ whole genome shotgun (WGS) entry which is preliminary data.</text>
</comment>
<dbReference type="AlphaFoldDB" id="A0A0P6X0F4"/>
<dbReference type="RefSeq" id="WP_062417138.1">
    <property type="nucleotide sequence ID" value="NZ_DF967974.1"/>
</dbReference>
<protein>
    <recommendedName>
        <fullName evidence="1">Amine oxidase domain-containing protein</fullName>
    </recommendedName>
</protein>
<organism evidence="2 3">
    <name type="scientific">Levilinea saccharolytica</name>
    <dbReference type="NCBI Taxonomy" id="229921"/>
    <lineage>
        <taxon>Bacteria</taxon>
        <taxon>Bacillati</taxon>
        <taxon>Chloroflexota</taxon>
        <taxon>Anaerolineae</taxon>
        <taxon>Anaerolineales</taxon>
        <taxon>Anaerolineaceae</taxon>
        <taxon>Levilinea</taxon>
    </lineage>
</organism>
<dbReference type="GO" id="GO:0016491">
    <property type="term" value="F:oxidoreductase activity"/>
    <property type="evidence" value="ECO:0007669"/>
    <property type="project" value="InterPro"/>
</dbReference>
<dbReference type="OrthoDB" id="9814556at2"/>
<dbReference type="Gene3D" id="3.50.50.60">
    <property type="entry name" value="FAD/NAD(P)-binding domain"/>
    <property type="match status" value="2"/>
</dbReference>